<organism evidence="1 2">
    <name type="scientific">Gossypium laxum</name>
    <dbReference type="NCBI Taxonomy" id="34288"/>
    <lineage>
        <taxon>Eukaryota</taxon>
        <taxon>Viridiplantae</taxon>
        <taxon>Streptophyta</taxon>
        <taxon>Embryophyta</taxon>
        <taxon>Tracheophyta</taxon>
        <taxon>Spermatophyta</taxon>
        <taxon>Magnoliopsida</taxon>
        <taxon>eudicotyledons</taxon>
        <taxon>Gunneridae</taxon>
        <taxon>Pentapetalae</taxon>
        <taxon>rosids</taxon>
        <taxon>malvids</taxon>
        <taxon>Malvales</taxon>
        <taxon>Malvaceae</taxon>
        <taxon>Malvoideae</taxon>
        <taxon>Gossypium</taxon>
    </lineage>
</organism>
<gene>
    <name evidence="1" type="ORF">Golax_008541</name>
</gene>
<dbReference type="AlphaFoldDB" id="A0A7J9AA61"/>
<evidence type="ECO:0000313" key="2">
    <source>
        <dbReference type="Proteomes" id="UP000593574"/>
    </source>
</evidence>
<evidence type="ECO:0000313" key="1">
    <source>
        <dbReference type="EMBL" id="MBA0720948.1"/>
    </source>
</evidence>
<dbReference type="EMBL" id="JABEZV010000009">
    <property type="protein sequence ID" value="MBA0720948.1"/>
    <property type="molecule type" value="Genomic_DNA"/>
</dbReference>
<proteinExistence type="predicted"/>
<accession>A0A7J9AA61</accession>
<protein>
    <submittedName>
        <fullName evidence="1">Uncharacterized protein</fullName>
    </submittedName>
</protein>
<sequence length="81" mass="9124">MVGFCCGNTFHDIKNTARQLNSLQPNSRKRQTTTMKVESLDEEVKVLFTKDCCLMVAVLPLKSPSLEIKAKFNNSLMTLLC</sequence>
<keyword evidence="2" id="KW-1185">Reference proteome</keyword>
<reference evidence="1 2" key="1">
    <citation type="journal article" date="2019" name="Genome Biol. Evol.">
        <title>Insights into the evolution of the New World diploid cottons (Gossypium, subgenus Houzingenia) based on genome sequencing.</title>
        <authorList>
            <person name="Grover C.E."/>
            <person name="Arick M.A. 2nd"/>
            <person name="Thrash A."/>
            <person name="Conover J.L."/>
            <person name="Sanders W.S."/>
            <person name="Peterson D.G."/>
            <person name="Frelichowski J.E."/>
            <person name="Scheffler J.A."/>
            <person name="Scheffler B.E."/>
            <person name="Wendel J.F."/>
        </authorList>
    </citation>
    <scope>NUCLEOTIDE SEQUENCE [LARGE SCALE GENOMIC DNA]</scope>
    <source>
        <strain evidence="1">4</strain>
        <tissue evidence="1">Leaf</tissue>
    </source>
</reference>
<dbReference type="Proteomes" id="UP000593574">
    <property type="component" value="Unassembled WGS sequence"/>
</dbReference>
<name>A0A7J9AA61_9ROSI</name>
<comment type="caution">
    <text evidence="1">The sequence shown here is derived from an EMBL/GenBank/DDBJ whole genome shotgun (WGS) entry which is preliminary data.</text>
</comment>